<keyword evidence="5" id="KW-1185">Reference proteome</keyword>
<evidence type="ECO:0000256" key="1">
    <source>
        <dbReference type="ARBA" id="ARBA00010211"/>
    </source>
</evidence>
<name>A0ABN1XIG5_9PSEU</name>
<dbReference type="InterPro" id="IPR051121">
    <property type="entry name" value="FAH"/>
</dbReference>
<dbReference type="PANTHER" id="PTHR42796">
    <property type="entry name" value="FUMARYLACETOACETATE HYDROLASE DOMAIN-CONTAINING PROTEIN 2A-RELATED"/>
    <property type="match status" value="1"/>
</dbReference>
<comment type="similarity">
    <text evidence="1">Belongs to the FAH family.</text>
</comment>
<evidence type="ECO:0000259" key="3">
    <source>
        <dbReference type="Pfam" id="PF01557"/>
    </source>
</evidence>
<protein>
    <recommendedName>
        <fullName evidence="3">Fumarylacetoacetase-like C-terminal domain-containing protein</fullName>
    </recommendedName>
</protein>
<comment type="caution">
    <text evidence="4">The sequence shown here is derived from an EMBL/GenBank/DDBJ whole genome shotgun (WGS) entry which is preliminary data.</text>
</comment>
<sequence length="306" mass="32288">MREAPWMLVTHHQGDPAKTELGVLAGGSVRRAPAELSGLTMLELLERWDALGPRLHGLDPAELDEVPGAVLVTPLRYPAAVLCAGANYHGHLAEMGSPRPEGPVRPYFFFKPPTTSVIGPDEPIVLPARDSRRIDWEIELAAVIGTRCADVAPERALDVVAGWTVVNDVSARDQLVVQDSVSPAFRHDWVAAKAADTFCPLGPGVVPSWLVEDPQDLRLRLSVNGEVQQDSSTADMITPITELIAQASRVVTLQPGDVVATGTPAGVGVARGKFLAPGDVVEAWIEGIGTLRNPVAGPAVTAGGGA</sequence>
<dbReference type="InterPro" id="IPR036663">
    <property type="entry name" value="Fumarylacetoacetase_C_sf"/>
</dbReference>
<organism evidence="4 5">
    <name type="scientific">Pseudonocardia kongjuensis</name>
    <dbReference type="NCBI Taxonomy" id="102227"/>
    <lineage>
        <taxon>Bacteria</taxon>
        <taxon>Bacillati</taxon>
        <taxon>Actinomycetota</taxon>
        <taxon>Actinomycetes</taxon>
        <taxon>Pseudonocardiales</taxon>
        <taxon>Pseudonocardiaceae</taxon>
        <taxon>Pseudonocardia</taxon>
    </lineage>
</organism>
<evidence type="ECO:0000313" key="4">
    <source>
        <dbReference type="EMBL" id="GAA1382103.1"/>
    </source>
</evidence>
<accession>A0ABN1XIG5</accession>
<reference evidence="4 5" key="1">
    <citation type="journal article" date="2019" name="Int. J. Syst. Evol. Microbiol.">
        <title>The Global Catalogue of Microorganisms (GCM) 10K type strain sequencing project: providing services to taxonomists for standard genome sequencing and annotation.</title>
        <authorList>
            <consortium name="The Broad Institute Genomics Platform"/>
            <consortium name="The Broad Institute Genome Sequencing Center for Infectious Disease"/>
            <person name="Wu L."/>
            <person name="Ma J."/>
        </authorList>
    </citation>
    <scope>NUCLEOTIDE SEQUENCE [LARGE SCALE GENOMIC DNA]</scope>
    <source>
        <strain evidence="4 5">JCM 11896</strain>
    </source>
</reference>
<dbReference type="SUPFAM" id="SSF56529">
    <property type="entry name" value="FAH"/>
    <property type="match status" value="1"/>
</dbReference>
<dbReference type="InterPro" id="IPR011234">
    <property type="entry name" value="Fumarylacetoacetase-like_C"/>
</dbReference>
<dbReference type="Proteomes" id="UP001501414">
    <property type="component" value="Unassembled WGS sequence"/>
</dbReference>
<dbReference type="Pfam" id="PF01557">
    <property type="entry name" value="FAA_hydrolase"/>
    <property type="match status" value="1"/>
</dbReference>
<dbReference type="Gene3D" id="3.90.850.10">
    <property type="entry name" value="Fumarylacetoacetase-like, C-terminal domain"/>
    <property type="match status" value="1"/>
</dbReference>
<keyword evidence="2" id="KW-0479">Metal-binding</keyword>
<gene>
    <name evidence="4" type="ORF">GCM10009613_09270</name>
</gene>
<dbReference type="EMBL" id="BAAAJK010000004">
    <property type="protein sequence ID" value="GAA1382103.1"/>
    <property type="molecule type" value="Genomic_DNA"/>
</dbReference>
<feature type="domain" description="Fumarylacetoacetase-like C-terminal" evidence="3">
    <location>
        <begin position="81"/>
        <end position="295"/>
    </location>
</feature>
<evidence type="ECO:0000256" key="2">
    <source>
        <dbReference type="ARBA" id="ARBA00022723"/>
    </source>
</evidence>
<proteinExistence type="inferred from homology"/>
<dbReference type="RefSeq" id="WP_344018585.1">
    <property type="nucleotide sequence ID" value="NZ_BAAAJK010000004.1"/>
</dbReference>
<dbReference type="PANTHER" id="PTHR42796:SF4">
    <property type="entry name" value="FUMARYLACETOACETATE HYDROLASE DOMAIN-CONTAINING PROTEIN 2A"/>
    <property type="match status" value="1"/>
</dbReference>
<evidence type="ECO:0000313" key="5">
    <source>
        <dbReference type="Proteomes" id="UP001501414"/>
    </source>
</evidence>